<dbReference type="InterPro" id="IPR015422">
    <property type="entry name" value="PyrdxlP-dep_Trfase_small"/>
</dbReference>
<evidence type="ECO:0000259" key="10">
    <source>
        <dbReference type="Pfam" id="PF00464"/>
    </source>
</evidence>
<evidence type="ECO:0000313" key="12">
    <source>
        <dbReference type="Proteomes" id="UP000054558"/>
    </source>
</evidence>
<comment type="similarity">
    <text evidence="4 8">Belongs to the SHMT family.</text>
</comment>
<comment type="catalytic activity">
    <reaction evidence="1 8">
        <text>(6R)-5,10-methylene-5,6,7,8-tetrahydrofolate + glycine + H2O = (6S)-5,6,7,8-tetrahydrofolate + L-serine</text>
        <dbReference type="Rhea" id="RHEA:15481"/>
        <dbReference type="ChEBI" id="CHEBI:15377"/>
        <dbReference type="ChEBI" id="CHEBI:15636"/>
        <dbReference type="ChEBI" id="CHEBI:33384"/>
        <dbReference type="ChEBI" id="CHEBI:57305"/>
        <dbReference type="ChEBI" id="CHEBI:57453"/>
        <dbReference type="EC" id="2.1.2.1"/>
    </reaction>
</comment>
<dbReference type="GO" id="GO:0035999">
    <property type="term" value="P:tetrahydrofolate interconversion"/>
    <property type="evidence" value="ECO:0007669"/>
    <property type="project" value="UniProtKB-UniPathway"/>
</dbReference>
<evidence type="ECO:0000256" key="4">
    <source>
        <dbReference type="ARBA" id="ARBA00006376"/>
    </source>
</evidence>
<comment type="pathway">
    <text evidence="3 8">One-carbon metabolism; tetrahydrofolate interconversion.</text>
</comment>
<protein>
    <recommendedName>
        <fullName evidence="8">Serine hydroxymethyltransferase</fullName>
        <ecNumber evidence="8">2.1.2.1</ecNumber>
    </recommendedName>
</protein>
<sequence length="548" mass="58517">MAMAAASRTVVNSVPCCGPVGPDSKLMGGQRLTPLLGRTSLEDATGVNFVRHLVGGAVKSGNGGKGVQQLRVSAVASTEAAPQTKVSPGGVEKTAPFPDLPLSELDPEVASIITREKDRQFRGLELIASENFTSKAVMQAVGSCLTNKYSEGLPGKRYYGGNEFIDESEVLCQQRALAAFGLDPKEWGVNVQPHSGSPANFAVYTALLQPHDRIMGLDLAHGGHLTHGFQTPKRRVSATSVYFESMPYRLDESTGLVDYDTLEKNAALFRPKLIIAGASAYARDFDYARMRKIADSIDAFLMADMAHISGLVAAGVVQSPFPHCHIVTTTTHKSLRGPRGGVIFFRKTEHNGINIETAINQAVFPGLQGGPHNHTIGGLAVALKQAATPAFKEYQRQVVANSRALAGRLLELGYTLVSGGTDNHLALVDLRPNGIDGARVEKVLDLVSITLNKNSVPGDKSAVTPGGVRIGSPALTTRGFQEDDFVRVAELIHEGVQLTIKAKASCPGPKVKDFLEYVDSDSFSERATLEDLKARVEALATQFPIPGV</sequence>
<keyword evidence="5 8" id="KW-0554">One-carbon metabolism</keyword>
<evidence type="ECO:0000256" key="2">
    <source>
        <dbReference type="ARBA" id="ARBA00001933"/>
    </source>
</evidence>
<dbReference type="InterPro" id="IPR039429">
    <property type="entry name" value="SHMT-like_dom"/>
</dbReference>
<dbReference type="Proteomes" id="UP000054558">
    <property type="component" value="Unassembled WGS sequence"/>
</dbReference>
<dbReference type="GO" id="GO:0046653">
    <property type="term" value="P:tetrahydrofolate metabolic process"/>
    <property type="evidence" value="ECO:0000318"/>
    <property type="project" value="GO_Central"/>
</dbReference>
<evidence type="ECO:0000256" key="7">
    <source>
        <dbReference type="ARBA" id="ARBA00022898"/>
    </source>
</evidence>
<dbReference type="Gene3D" id="3.40.640.10">
    <property type="entry name" value="Type I PLP-dependent aspartate aminotransferase-like (Major domain)"/>
    <property type="match status" value="1"/>
</dbReference>
<dbReference type="InterPro" id="IPR049943">
    <property type="entry name" value="Ser_HO-MeTrfase-like"/>
</dbReference>
<dbReference type="OMA" id="TQPFFSQ"/>
<comment type="cofactor">
    <cofactor evidence="2 8">
        <name>pyridoxal 5'-phosphate</name>
        <dbReference type="ChEBI" id="CHEBI:597326"/>
    </cofactor>
</comment>
<keyword evidence="11" id="KW-0489">Methyltransferase</keyword>
<dbReference type="AlphaFoldDB" id="A0A0U9HIB8"/>
<evidence type="ECO:0000256" key="5">
    <source>
        <dbReference type="ARBA" id="ARBA00022563"/>
    </source>
</evidence>
<dbReference type="InterPro" id="IPR019798">
    <property type="entry name" value="Ser_HO-MeTrfase_PLP_BS"/>
</dbReference>
<feature type="domain" description="Serine hydroxymethyltransferase-like" evidence="10">
    <location>
        <begin position="102"/>
        <end position="492"/>
    </location>
</feature>
<dbReference type="Pfam" id="PF00464">
    <property type="entry name" value="SHMT"/>
    <property type="match status" value="1"/>
</dbReference>
<dbReference type="GO" id="GO:0030170">
    <property type="term" value="F:pyridoxal phosphate binding"/>
    <property type="evidence" value="ECO:0000318"/>
    <property type="project" value="GO_Central"/>
</dbReference>
<keyword evidence="6 8" id="KW-0808">Transferase</keyword>
<dbReference type="CDD" id="cd00378">
    <property type="entry name" value="SHMT"/>
    <property type="match status" value="1"/>
</dbReference>
<dbReference type="GO" id="GO:0032259">
    <property type="term" value="P:methylation"/>
    <property type="evidence" value="ECO:0007669"/>
    <property type="project" value="UniProtKB-KW"/>
</dbReference>
<evidence type="ECO:0000256" key="9">
    <source>
        <dbReference type="SAM" id="MobiDB-lite"/>
    </source>
</evidence>
<dbReference type="NCBIfam" id="NF000586">
    <property type="entry name" value="PRK00011.1"/>
    <property type="match status" value="1"/>
</dbReference>
<dbReference type="FunFam" id="3.40.640.10:FF:000050">
    <property type="entry name" value="Serine hydroxymethyltransferase"/>
    <property type="match status" value="1"/>
</dbReference>
<dbReference type="SUPFAM" id="SSF53383">
    <property type="entry name" value="PLP-dependent transferases"/>
    <property type="match status" value="1"/>
</dbReference>
<dbReference type="UniPathway" id="UPA00193"/>
<dbReference type="PANTHER" id="PTHR11680:SF63">
    <property type="entry name" value="SERINE HYDROXYMETHYLTRANSFERASE 3, CHLOROPLASTIC"/>
    <property type="match status" value="1"/>
</dbReference>
<dbReference type="EMBL" id="DF237006">
    <property type="protein sequence ID" value="GAQ80566.1"/>
    <property type="molecule type" value="Genomic_DNA"/>
</dbReference>
<accession>A0A0U9HIB8</accession>
<dbReference type="Gene3D" id="3.90.1150.10">
    <property type="entry name" value="Aspartate Aminotransferase, domain 1"/>
    <property type="match status" value="1"/>
</dbReference>
<keyword evidence="7 8" id="KW-0663">Pyridoxal phosphate</keyword>
<dbReference type="GO" id="GO:0004372">
    <property type="term" value="F:glycine hydroxymethyltransferase activity"/>
    <property type="evidence" value="ECO:0000318"/>
    <property type="project" value="GO_Central"/>
</dbReference>
<reference evidence="11 12" key="1">
    <citation type="journal article" date="2014" name="Nat. Commun.">
        <title>Klebsormidium flaccidum genome reveals primary factors for plant terrestrial adaptation.</title>
        <authorList>
            <person name="Hori K."/>
            <person name="Maruyama F."/>
            <person name="Fujisawa T."/>
            <person name="Togashi T."/>
            <person name="Yamamoto N."/>
            <person name="Seo M."/>
            <person name="Sato S."/>
            <person name="Yamada T."/>
            <person name="Mori H."/>
            <person name="Tajima N."/>
            <person name="Moriyama T."/>
            <person name="Ikeuchi M."/>
            <person name="Watanabe M."/>
            <person name="Wada H."/>
            <person name="Kobayashi K."/>
            <person name="Saito M."/>
            <person name="Masuda T."/>
            <person name="Sasaki-Sekimoto Y."/>
            <person name="Mashiguchi K."/>
            <person name="Awai K."/>
            <person name="Shimojima M."/>
            <person name="Masuda S."/>
            <person name="Iwai M."/>
            <person name="Nobusawa T."/>
            <person name="Narise T."/>
            <person name="Kondo S."/>
            <person name="Saito H."/>
            <person name="Sato R."/>
            <person name="Murakawa M."/>
            <person name="Ihara Y."/>
            <person name="Oshima-Yamada Y."/>
            <person name="Ohtaka K."/>
            <person name="Satoh M."/>
            <person name="Sonobe K."/>
            <person name="Ishii M."/>
            <person name="Ohtani R."/>
            <person name="Kanamori-Sato M."/>
            <person name="Honoki R."/>
            <person name="Miyazaki D."/>
            <person name="Mochizuki H."/>
            <person name="Umetsu J."/>
            <person name="Higashi K."/>
            <person name="Shibata D."/>
            <person name="Kamiya Y."/>
            <person name="Sato N."/>
            <person name="Nakamura Y."/>
            <person name="Tabata S."/>
            <person name="Ida S."/>
            <person name="Kurokawa K."/>
            <person name="Ohta H."/>
        </authorList>
    </citation>
    <scope>NUCLEOTIDE SEQUENCE [LARGE SCALE GENOMIC DNA]</scope>
    <source>
        <strain evidence="11 12">NIES-2285</strain>
    </source>
</reference>
<dbReference type="EC" id="2.1.2.1" evidence="8"/>
<dbReference type="GO" id="GO:0008168">
    <property type="term" value="F:methyltransferase activity"/>
    <property type="evidence" value="ECO:0007669"/>
    <property type="project" value="UniProtKB-KW"/>
</dbReference>
<comment type="function">
    <text evidence="8">Interconversion of serine and glycine.</text>
</comment>
<evidence type="ECO:0000256" key="6">
    <source>
        <dbReference type="ARBA" id="ARBA00022679"/>
    </source>
</evidence>
<organism evidence="11 12">
    <name type="scientific">Klebsormidium nitens</name>
    <name type="common">Green alga</name>
    <name type="synonym">Ulothrix nitens</name>
    <dbReference type="NCBI Taxonomy" id="105231"/>
    <lineage>
        <taxon>Eukaryota</taxon>
        <taxon>Viridiplantae</taxon>
        <taxon>Streptophyta</taxon>
        <taxon>Klebsormidiophyceae</taxon>
        <taxon>Klebsormidiales</taxon>
        <taxon>Klebsormidiaceae</taxon>
        <taxon>Klebsormidium</taxon>
    </lineage>
</organism>
<evidence type="ECO:0000256" key="3">
    <source>
        <dbReference type="ARBA" id="ARBA00004777"/>
    </source>
</evidence>
<evidence type="ECO:0000256" key="8">
    <source>
        <dbReference type="RuleBase" id="RU000585"/>
    </source>
</evidence>
<dbReference type="STRING" id="105231.A0A0U9HIB8"/>
<proteinExistence type="inferred from homology"/>
<gene>
    <name evidence="11" type="ORF">KFL_000570140</name>
</gene>
<dbReference type="PANTHER" id="PTHR11680">
    <property type="entry name" value="SERINE HYDROXYMETHYLTRANSFERASE"/>
    <property type="match status" value="1"/>
</dbReference>
<dbReference type="GO" id="GO:0019264">
    <property type="term" value="P:glycine biosynthetic process from serine"/>
    <property type="evidence" value="ECO:0000318"/>
    <property type="project" value="GO_Central"/>
</dbReference>
<dbReference type="OrthoDB" id="10265628at2759"/>
<dbReference type="GO" id="GO:0005739">
    <property type="term" value="C:mitochondrion"/>
    <property type="evidence" value="ECO:0000318"/>
    <property type="project" value="GO_Central"/>
</dbReference>
<dbReference type="InterPro" id="IPR001085">
    <property type="entry name" value="Ser_HO-MeTrfase"/>
</dbReference>
<evidence type="ECO:0000313" key="11">
    <source>
        <dbReference type="EMBL" id="GAQ80566.1"/>
    </source>
</evidence>
<name>A0A0U9HIB8_KLENI</name>
<keyword evidence="12" id="KW-1185">Reference proteome</keyword>
<dbReference type="InterPro" id="IPR015421">
    <property type="entry name" value="PyrdxlP-dep_Trfase_major"/>
</dbReference>
<dbReference type="InterPro" id="IPR015424">
    <property type="entry name" value="PyrdxlP-dep_Trfase"/>
</dbReference>
<dbReference type="HAMAP" id="MF_00051">
    <property type="entry name" value="SHMT"/>
    <property type="match status" value="1"/>
</dbReference>
<dbReference type="PROSITE" id="PS00096">
    <property type="entry name" value="SHMT"/>
    <property type="match status" value="1"/>
</dbReference>
<evidence type="ECO:0000256" key="1">
    <source>
        <dbReference type="ARBA" id="ARBA00001528"/>
    </source>
</evidence>
<feature type="region of interest" description="Disordered" evidence="9">
    <location>
        <begin position="81"/>
        <end position="100"/>
    </location>
</feature>